<gene>
    <name evidence="3" type="ORF">Tci_869613</name>
</gene>
<protein>
    <submittedName>
        <fullName evidence="3">Uncharacterized protein</fullName>
    </submittedName>
</protein>
<proteinExistence type="predicted"/>
<evidence type="ECO:0000256" key="1">
    <source>
        <dbReference type="SAM" id="Coils"/>
    </source>
</evidence>
<evidence type="ECO:0000313" key="3">
    <source>
        <dbReference type="EMBL" id="GFC97643.1"/>
    </source>
</evidence>
<sequence>MGSQLRLRFKQEAKLLRKSVAQVARRDKKIQARELEIKNLEALLEAEANTKKAAKDRSAGLSQELENMRARFLDLQSLRRDHADPRPSGSSCEGKSLAAIQLGLASTVFVPEDAPAGVSDPDSLSVADPLSRHLADVA</sequence>
<organism evidence="3">
    <name type="scientific">Tanacetum cinerariifolium</name>
    <name type="common">Dalmatian daisy</name>
    <name type="synonym">Chrysanthemum cinerariifolium</name>
    <dbReference type="NCBI Taxonomy" id="118510"/>
    <lineage>
        <taxon>Eukaryota</taxon>
        <taxon>Viridiplantae</taxon>
        <taxon>Streptophyta</taxon>
        <taxon>Embryophyta</taxon>
        <taxon>Tracheophyta</taxon>
        <taxon>Spermatophyta</taxon>
        <taxon>Magnoliopsida</taxon>
        <taxon>eudicotyledons</taxon>
        <taxon>Gunneridae</taxon>
        <taxon>Pentapetalae</taxon>
        <taxon>asterids</taxon>
        <taxon>campanulids</taxon>
        <taxon>Asterales</taxon>
        <taxon>Asteraceae</taxon>
        <taxon>Asteroideae</taxon>
        <taxon>Anthemideae</taxon>
        <taxon>Anthemidinae</taxon>
        <taxon>Tanacetum</taxon>
    </lineage>
</organism>
<dbReference type="AlphaFoldDB" id="A0A699SKZ9"/>
<accession>A0A699SKZ9</accession>
<evidence type="ECO:0000256" key="2">
    <source>
        <dbReference type="SAM" id="MobiDB-lite"/>
    </source>
</evidence>
<name>A0A699SKZ9_TANCI</name>
<dbReference type="EMBL" id="BKCJ011167326">
    <property type="protein sequence ID" value="GFC97643.1"/>
    <property type="molecule type" value="Genomic_DNA"/>
</dbReference>
<reference evidence="3" key="1">
    <citation type="journal article" date="2019" name="Sci. Rep.">
        <title>Draft genome of Tanacetum cinerariifolium, the natural source of mosquito coil.</title>
        <authorList>
            <person name="Yamashiro T."/>
            <person name="Shiraishi A."/>
            <person name="Satake H."/>
            <person name="Nakayama K."/>
        </authorList>
    </citation>
    <scope>NUCLEOTIDE SEQUENCE</scope>
</reference>
<keyword evidence="1" id="KW-0175">Coiled coil</keyword>
<comment type="caution">
    <text evidence="3">The sequence shown here is derived from an EMBL/GenBank/DDBJ whole genome shotgun (WGS) entry which is preliminary data.</text>
</comment>
<feature type="non-terminal residue" evidence="3">
    <location>
        <position position="138"/>
    </location>
</feature>
<feature type="region of interest" description="Disordered" evidence="2">
    <location>
        <begin position="113"/>
        <end position="138"/>
    </location>
</feature>
<feature type="coiled-coil region" evidence="1">
    <location>
        <begin position="30"/>
        <end position="71"/>
    </location>
</feature>